<dbReference type="Proteomes" id="UP000696413">
    <property type="component" value="Unassembled WGS sequence"/>
</dbReference>
<dbReference type="SUPFAM" id="SSF51679">
    <property type="entry name" value="Bacterial luciferase-like"/>
    <property type="match status" value="1"/>
</dbReference>
<organism evidence="2 3">
    <name type="scientific">Mycolicibacterium goodii</name>
    <name type="common">Mycobacterium goodii</name>
    <dbReference type="NCBI Taxonomy" id="134601"/>
    <lineage>
        <taxon>Bacteria</taxon>
        <taxon>Bacillati</taxon>
        <taxon>Actinomycetota</taxon>
        <taxon>Actinomycetes</taxon>
        <taxon>Mycobacteriales</taxon>
        <taxon>Mycobacteriaceae</taxon>
        <taxon>Mycolicibacterium</taxon>
    </lineage>
</organism>
<dbReference type="CDD" id="cd01097">
    <property type="entry name" value="Tetrahydromethanopterin_reductase"/>
    <property type="match status" value="1"/>
</dbReference>
<reference evidence="2 3" key="1">
    <citation type="submission" date="2021-05" db="EMBL/GenBank/DDBJ databases">
        <title>Draft Genome Sequences of Clinical Respiratory Isolates of Mycobacterium goodii Recovered in Ireland.</title>
        <authorList>
            <person name="Flanagan P.R."/>
            <person name="Mok S."/>
            <person name="Roycroft E."/>
            <person name="Rogers T.R."/>
            <person name="Fitzgibbon M."/>
        </authorList>
    </citation>
    <scope>NUCLEOTIDE SEQUENCE [LARGE SCALE GENOMIC DNA]</scope>
    <source>
        <strain evidence="2 3">14IE55</strain>
    </source>
</reference>
<feature type="domain" description="Luciferase-like" evidence="1">
    <location>
        <begin position="12"/>
        <end position="276"/>
    </location>
</feature>
<dbReference type="InterPro" id="IPR036661">
    <property type="entry name" value="Luciferase-like_sf"/>
</dbReference>
<evidence type="ECO:0000313" key="2">
    <source>
        <dbReference type="EMBL" id="MBU8827485.1"/>
    </source>
</evidence>
<dbReference type="InterPro" id="IPR011251">
    <property type="entry name" value="Luciferase-like_dom"/>
</dbReference>
<keyword evidence="2" id="KW-0560">Oxidoreductase</keyword>
<name>A0ABS6HZW6_MYCGD</name>
<protein>
    <submittedName>
        <fullName evidence="2">TIGR03564 family F420-dependent LLM class oxidoreductase</fullName>
        <ecNumber evidence="2">1.-.-.-</ecNumber>
    </submittedName>
</protein>
<dbReference type="RefSeq" id="WP_214396248.1">
    <property type="nucleotide sequence ID" value="NZ_JAHBOL010000045.1"/>
</dbReference>
<dbReference type="EMBL" id="JAHBOM010000045">
    <property type="protein sequence ID" value="MBU8827485.1"/>
    <property type="molecule type" value="Genomic_DNA"/>
</dbReference>
<accession>A0ABS6HZW6</accession>
<dbReference type="InterPro" id="IPR050564">
    <property type="entry name" value="F420-G6PD/mer"/>
</dbReference>
<dbReference type="Pfam" id="PF00296">
    <property type="entry name" value="Bac_luciferase"/>
    <property type="match status" value="1"/>
</dbReference>
<dbReference type="GO" id="GO:0016491">
    <property type="term" value="F:oxidoreductase activity"/>
    <property type="evidence" value="ECO:0007669"/>
    <property type="project" value="UniProtKB-KW"/>
</dbReference>
<dbReference type="PANTHER" id="PTHR43244">
    <property type="match status" value="1"/>
</dbReference>
<dbReference type="InterPro" id="IPR019910">
    <property type="entry name" value="Lucif-like_OxRdtase_MSMEG_4879"/>
</dbReference>
<keyword evidence="3" id="KW-1185">Reference proteome</keyword>
<proteinExistence type="predicted"/>
<comment type="caution">
    <text evidence="2">The sequence shown here is derived from an EMBL/GenBank/DDBJ whole genome shotgun (WGS) entry which is preliminary data.</text>
</comment>
<gene>
    <name evidence="2" type="ORF">KL859_32010</name>
</gene>
<dbReference type="Gene3D" id="3.20.20.30">
    <property type="entry name" value="Luciferase-like domain"/>
    <property type="match status" value="1"/>
</dbReference>
<dbReference type="PANTHER" id="PTHR43244:SF2">
    <property type="entry name" value="CONSERVED HYPOTHETICAL ALANINE AND PROLINE-RICH PROTEIN"/>
    <property type="match status" value="1"/>
</dbReference>
<dbReference type="EC" id="1.-.-.-" evidence="2"/>
<sequence length="300" mass="31727">MQISRFVFPTGGFDEFVDDIAACERDGFGGAWVPHIFEWDALTALAVAAGQTTSLRLGTAVVPVYPTHPVALAQTAMTTQAASGGRFTLGLGTSHRFVVENVWGMRFDRPRQHMAEFLRILTPAMDGEQVEVRGEHLSAATVRPLRLPGTPPPDVVLAAMGPAMLRLAGTHADGTVTWMTGVRTVAGHVVPTLTAAAEHAQRRAPRVIVGLPVCVTDDAAAAREVAREQFAVYNDVPSYRAMLDREGLAYAGDAALVGSADEVAERIGDLASAGATELCANVFGTPDEQAATVELLGRLG</sequence>
<dbReference type="NCBIfam" id="TIGR03564">
    <property type="entry name" value="F420_MSMEG_4879"/>
    <property type="match status" value="1"/>
</dbReference>
<evidence type="ECO:0000259" key="1">
    <source>
        <dbReference type="Pfam" id="PF00296"/>
    </source>
</evidence>
<evidence type="ECO:0000313" key="3">
    <source>
        <dbReference type="Proteomes" id="UP000696413"/>
    </source>
</evidence>